<dbReference type="EMBL" id="FWXB01000031">
    <property type="protein sequence ID" value="SMC14603.1"/>
    <property type="molecule type" value="Genomic_DNA"/>
</dbReference>
<dbReference type="Gene3D" id="3.60.15.10">
    <property type="entry name" value="Ribonuclease Z/Hydroxyacylglutathione hydrolase-like"/>
    <property type="match status" value="1"/>
</dbReference>
<dbReference type="InterPro" id="IPR050855">
    <property type="entry name" value="NDM-1-like"/>
</dbReference>
<evidence type="ECO:0000313" key="5">
    <source>
        <dbReference type="Proteomes" id="UP000193224"/>
    </source>
</evidence>
<evidence type="ECO:0000256" key="1">
    <source>
        <dbReference type="ARBA" id="ARBA00005250"/>
    </source>
</evidence>
<reference evidence="4 5" key="1">
    <citation type="submission" date="2017-03" db="EMBL/GenBank/DDBJ databases">
        <authorList>
            <person name="Afonso C.L."/>
            <person name="Miller P.J."/>
            <person name="Scott M.A."/>
            <person name="Spackman E."/>
            <person name="Goraichik I."/>
            <person name="Dimitrov K.M."/>
            <person name="Suarez D.L."/>
            <person name="Swayne D.E."/>
        </authorList>
    </citation>
    <scope>NUCLEOTIDE SEQUENCE [LARGE SCALE GENOMIC DNA]</scope>
    <source>
        <strain evidence="4 5">CECT 7745</strain>
    </source>
</reference>
<dbReference type="Proteomes" id="UP000193224">
    <property type="component" value="Unassembled WGS sequence"/>
</dbReference>
<keyword evidence="5" id="KW-1185">Reference proteome</keyword>
<feature type="chain" id="PRO_5012823956" description="Metallo-beta-lactamase domain-containing protein" evidence="2">
    <location>
        <begin position="19"/>
        <end position="273"/>
    </location>
</feature>
<dbReference type="InterPro" id="IPR001279">
    <property type="entry name" value="Metallo-B-lactamas"/>
</dbReference>
<name>A0A1X7BYE2_9RHOB</name>
<dbReference type="PANTHER" id="PTHR42951:SF4">
    <property type="entry name" value="ACYL-COENZYME A THIOESTERASE MBLAC2"/>
    <property type="match status" value="1"/>
</dbReference>
<evidence type="ECO:0000259" key="3">
    <source>
        <dbReference type="SMART" id="SM00849"/>
    </source>
</evidence>
<comment type="similarity">
    <text evidence="1">Belongs to the metallo-beta-lactamase superfamily. Class-B beta-lactamase family.</text>
</comment>
<protein>
    <recommendedName>
        <fullName evidence="3">Metallo-beta-lactamase domain-containing protein</fullName>
    </recommendedName>
</protein>
<dbReference type="SUPFAM" id="SSF56281">
    <property type="entry name" value="Metallo-hydrolase/oxidoreductase"/>
    <property type="match status" value="1"/>
</dbReference>
<organism evidence="4 5">
    <name type="scientific">Roseovarius aestuarii</name>
    <dbReference type="NCBI Taxonomy" id="475083"/>
    <lineage>
        <taxon>Bacteria</taxon>
        <taxon>Pseudomonadati</taxon>
        <taxon>Pseudomonadota</taxon>
        <taxon>Alphaproteobacteria</taxon>
        <taxon>Rhodobacterales</taxon>
        <taxon>Roseobacteraceae</taxon>
        <taxon>Roseovarius</taxon>
    </lineage>
</organism>
<dbReference type="SMART" id="SM00849">
    <property type="entry name" value="Lactamase_B"/>
    <property type="match status" value="1"/>
</dbReference>
<dbReference type="OrthoDB" id="7253658at2"/>
<dbReference type="PANTHER" id="PTHR42951">
    <property type="entry name" value="METALLO-BETA-LACTAMASE DOMAIN-CONTAINING"/>
    <property type="match status" value="1"/>
</dbReference>
<evidence type="ECO:0000256" key="2">
    <source>
        <dbReference type="SAM" id="SignalP"/>
    </source>
</evidence>
<evidence type="ECO:0000313" key="4">
    <source>
        <dbReference type="EMBL" id="SMC14603.1"/>
    </source>
</evidence>
<accession>A0A1X7BYE2</accession>
<gene>
    <name evidence="4" type="ORF">ROA7745_04472</name>
</gene>
<feature type="domain" description="Metallo-beta-lactamase" evidence="3">
    <location>
        <begin position="39"/>
        <end position="200"/>
    </location>
</feature>
<sequence length="273" mass="29598">MRLLVGFYMAVLAAPAFAQDVTRSIEPVTGDVYLMRNNFHNSLLVATSEGVVRVDPINAEAGEWLNANLGEIGQEKVSHLIYSHSHGDHGSGGGAHKDAIVIAHEDAPDEINGITPDLRVGDTHSLSIGGKTIELTNLGAGHDNHMLVTIVRPENVAFIVDVAAPKRLPYRDFARSDIGGWFQQLEAAQALDFEIFAPGHGAIGTKDDLVNAYTYMVDLQAEVLDGLKAGKSVEQLKSEVTMDAYKDWGQYDAWRGENIEGMARYLKASGQAD</sequence>
<keyword evidence="2" id="KW-0732">Signal</keyword>
<dbReference type="InterPro" id="IPR036866">
    <property type="entry name" value="RibonucZ/Hydroxyglut_hydro"/>
</dbReference>
<dbReference type="RefSeq" id="WP_085802495.1">
    <property type="nucleotide sequence ID" value="NZ_FWXB01000031.1"/>
</dbReference>
<dbReference type="GO" id="GO:0017001">
    <property type="term" value="P:antibiotic catabolic process"/>
    <property type="evidence" value="ECO:0007669"/>
    <property type="project" value="UniProtKB-ARBA"/>
</dbReference>
<dbReference type="AlphaFoldDB" id="A0A1X7BYE2"/>
<proteinExistence type="inferred from homology"/>
<feature type="signal peptide" evidence="2">
    <location>
        <begin position="1"/>
        <end position="18"/>
    </location>
</feature>